<dbReference type="Proteomes" id="UP000197065">
    <property type="component" value="Unassembled WGS sequence"/>
</dbReference>
<dbReference type="InterPro" id="IPR021793">
    <property type="entry name" value="Oprl"/>
</dbReference>
<proteinExistence type="predicted"/>
<evidence type="ECO:0000256" key="1">
    <source>
        <dbReference type="SAM" id="SignalP"/>
    </source>
</evidence>
<dbReference type="EMBL" id="FYEH01000004">
    <property type="protein sequence ID" value="SNB65451.1"/>
    <property type="molecule type" value="Genomic_DNA"/>
</dbReference>
<feature type="chain" id="PRO_5013256497" description="Murein lipoprotein" evidence="1">
    <location>
        <begin position="18"/>
        <end position="77"/>
    </location>
</feature>
<evidence type="ECO:0008006" key="4">
    <source>
        <dbReference type="Google" id="ProtNLM"/>
    </source>
</evidence>
<reference evidence="2 3" key="1">
    <citation type="submission" date="2017-06" db="EMBL/GenBank/DDBJ databases">
        <authorList>
            <person name="Kim H.J."/>
            <person name="Triplett B.A."/>
        </authorList>
    </citation>
    <scope>NUCLEOTIDE SEQUENCE [LARGE SCALE GENOMIC DNA]</scope>
    <source>
        <strain evidence="2 3">B29T1</strain>
    </source>
</reference>
<protein>
    <recommendedName>
        <fullName evidence="4">Murein lipoprotein</fullName>
    </recommendedName>
</protein>
<sequence>MKKVVAFAVAAPLFALAACSGSSDQDSVRSEIAGVRATAQAADQKATEALATAQRAAQDAALANQKVDRVFNSGLRK</sequence>
<accession>A0A212R0F0</accession>
<dbReference type="RefSeq" id="WP_133063863.1">
    <property type="nucleotide sequence ID" value="NZ_FYEH01000004.1"/>
</dbReference>
<dbReference type="PROSITE" id="PS51257">
    <property type="entry name" value="PROKAR_LIPOPROTEIN"/>
    <property type="match status" value="1"/>
</dbReference>
<feature type="signal peptide" evidence="1">
    <location>
        <begin position="1"/>
        <end position="17"/>
    </location>
</feature>
<gene>
    <name evidence="2" type="ORF">SAMN07250955_104268</name>
</gene>
<evidence type="ECO:0000313" key="2">
    <source>
        <dbReference type="EMBL" id="SNB65451.1"/>
    </source>
</evidence>
<evidence type="ECO:0000313" key="3">
    <source>
        <dbReference type="Proteomes" id="UP000197065"/>
    </source>
</evidence>
<name>A0A212R0F0_9PROT</name>
<dbReference type="Pfam" id="PF11839">
    <property type="entry name" value="Alanine_zipper"/>
    <property type="match status" value="1"/>
</dbReference>
<dbReference type="AlphaFoldDB" id="A0A212R0F0"/>
<keyword evidence="3" id="KW-1185">Reference proteome</keyword>
<keyword evidence="1" id="KW-0732">Signal</keyword>
<organism evidence="2 3">
    <name type="scientific">Arboricoccus pini</name>
    <dbReference type="NCBI Taxonomy" id="1963835"/>
    <lineage>
        <taxon>Bacteria</taxon>
        <taxon>Pseudomonadati</taxon>
        <taxon>Pseudomonadota</taxon>
        <taxon>Alphaproteobacteria</taxon>
        <taxon>Geminicoccales</taxon>
        <taxon>Geminicoccaceae</taxon>
        <taxon>Arboricoccus</taxon>
    </lineage>
</organism>